<organism evidence="1 2">
    <name type="scientific">Heliocybe sulcata</name>
    <dbReference type="NCBI Taxonomy" id="5364"/>
    <lineage>
        <taxon>Eukaryota</taxon>
        <taxon>Fungi</taxon>
        <taxon>Dikarya</taxon>
        <taxon>Basidiomycota</taxon>
        <taxon>Agaricomycotina</taxon>
        <taxon>Agaricomycetes</taxon>
        <taxon>Gloeophyllales</taxon>
        <taxon>Gloeophyllaceae</taxon>
        <taxon>Heliocybe</taxon>
    </lineage>
</organism>
<evidence type="ECO:0000313" key="1">
    <source>
        <dbReference type="EMBL" id="TFK54587.1"/>
    </source>
</evidence>
<protein>
    <submittedName>
        <fullName evidence="1">Uncharacterized protein</fullName>
    </submittedName>
</protein>
<dbReference type="AlphaFoldDB" id="A0A5C3NCJ3"/>
<reference evidence="1 2" key="1">
    <citation type="journal article" date="2019" name="Nat. Ecol. Evol.">
        <title>Megaphylogeny resolves global patterns of mushroom evolution.</title>
        <authorList>
            <person name="Varga T."/>
            <person name="Krizsan K."/>
            <person name="Foldi C."/>
            <person name="Dima B."/>
            <person name="Sanchez-Garcia M."/>
            <person name="Sanchez-Ramirez S."/>
            <person name="Szollosi G.J."/>
            <person name="Szarkandi J.G."/>
            <person name="Papp V."/>
            <person name="Albert L."/>
            <person name="Andreopoulos W."/>
            <person name="Angelini C."/>
            <person name="Antonin V."/>
            <person name="Barry K.W."/>
            <person name="Bougher N.L."/>
            <person name="Buchanan P."/>
            <person name="Buyck B."/>
            <person name="Bense V."/>
            <person name="Catcheside P."/>
            <person name="Chovatia M."/>
            <person name="Cooper J."/>
            <person name="Damon W."/>
            <person name="Desjardin D."/>
            <person name="Finy P."/>
            <person name="Geml J."/>
            <person name="Haridas S."/>
            <person name="Hughes K."/>
            <person name="Justo A."/>
            <person name="Karasinski D."/>
            <person name="Kautmanova I."/>
            <person name="Kiss B."/>
            <person name="Kocsube S."/>
            <person name="Kotiranta H."/>
            <person name="LaButti K.M."/>
            <person name="Lechner B.E."/>
            <person name="Liimatainen K."/>
            <person name="Lipzen A."/>
            <person name="Lukacs Z."/>
            <person name="Mihaltcheva S."/>
            <person name="Morgado L.N."/>
            <person name="Niskanen T."/>
            <person name="Noordeloos M.E."/>
            <person name="Ohm R.A."/>
            <person name="Ortiz-Santana B."/>
            <person name="Ovrebo C."/>
            <person name="Racz N."/>
            <person name="Riley R."/>
            <person name="Savchenko A."/>
            <person name="Shiryaev A."/>
            <person name="Soop K."/>
            <person name="Spirin V."/>
            <person name="Szebenyi C."/>
            <person name="Tomsovsky M."/>
            <person name="Tulloss R.E."/>
            <person name="Uehling J."/>
            <person name="Grigoriev I.V."/>
            <person name="Vagvolgyi C."/>
            <person name="Papp T."/>
            <person name="Martin F.M."/>
            <person name="Miettinen O."/>
            <person name="Hibbett D.S."/>
            <person name="Nagy L.G."/>
        </authorList>
    </citation>
    <scope>NUCLEOTIDE SEQUENCE [LARGE SCALE GENOMIC DNA]</scope>
    <source>
        <strain evidence="1 2">OMC1185</strain>
    </source>
</reference>
<proteinExistence type="predicted"/>
<keyword evidence="2" id="KW-1185">Reference proteome</keyword>
<accession>A0A5C3NCJ3</accession>
<gene>
    <name evidence="1" type="ORF">OE88DRAFT_931201</name>
</gene>
<sequence>MTRESDVGERFLLLAEDESAPMPMDQGWGGCFRDCGPSASSTTTLTTTVTRRPTCLFLYLLCAGWSAALSVQYCTRSQGGRTRDFFCWNANACRDMRNVHARSFVMNWLCHFPAISRRSVICAFPAYCLARHLYRMMEGDTRSPSGIARLVTIAVYLEEIISGAAPATSPTAANVLLSAAHPGLASALALP</sequence>
<dbReference type="Proteomes" id="UP000305948">
    <property type="component" value="Unassembled WGS sequence"/>
</dbReference>
<dbReference type="EMBL" id="ML213505">
    <property type="protein sequence ID" value="TFK54587.1"/>
    <property type="molecule type" value="Genomic_DNA"/>
</dbReference>
<name>A0A5C3NCJ3_9AGAM</name>
<evidence type="ECO:0000313" key="2">
    <source>
        <dbReference type="Proteomes" id="UP000305948"/>
    </source>
</evidence>